<proteinExistence type="predicted"/>
<name>A0A0N5AKY1_9BILA</name>
<keyword evidence="1" id="KW-1185">Reference proteome</keyword>
<organism evidence="1 2">
    <name type="scientific">Syphacia muris</name>
    <dbReference type="NCBI Taxonomy" id="451379"/>
    <lineage>
        <taxon>Eukaryota</taxon>
        <taxon>Metazoa</taxon>
        <taxon>Ecdysozoa</taxon>
        <taxon>Nematoda</taxon>
        <taxon>Chromadorea</taxon>
        <taxon>Rhabditida</taxon>
        <taxon>Spirurina</taxon>
        <taxon>Oxyuridomorpha</taxon>
        <taxon>Oxyuroidea</taxon>
        <taxon>Oxyuridae</taxon>
        <taxon>Syphacia</taxon>
    </lineage>
</organism>
<dbReference type="AlphaFoldDB" id="A0A0N5AKY1"/>
<sequence length="71" mass="8485">MSVFKKFKRSKECKAATNGIPEREVQRLDRRMGLDTYRDFFTLKNYWKAIDRKRSDAAVFLLLRLVPLQAF</sequence>
<reference evidence="2" key="1">
    <citation type="submission" date="2017-02" db="UniProtKB">
        <authorList>
            <consortium name="WormBaseParasite"/>
        </authorList>
    </citation>
    <scope>IDENTIFICATION</scope>
</reference>
<accession>A0A0N5AKY1</accession>
<protein>
    <submittedName>
        <fullName evidence="2">40S ribosomal protein S15</fullName>
    </submittedName>
</protein>
<evidence type="ECO:0000313" key="2">
    <source>
        <dbReference type="WBParaSite" id="SMUV_0000517001-mRNA-1"/>
    </source>
</evidence>
<evidence type="ECO:0000313" key="1">
    <source>
        <dbReference type="Proteomes" id="UP000046393"/>
    </source>
</evidence>
<dbReference type="WBParaSite" id="SMUV_0000517001-mRNA-1">
    <property type="protein sequence ID" value="SMUV_0000517001-mRNA-1"/>
    <property type="gene ID" value="SMUV_0000517001"/>
</dbReference>
<dbReference type="Proteomes" id="UP000046393">
    <property type="component" value="Unplaced"/>
</dbReference>